<dbReference type="PANTHER" id="PTHR43625">
    <property type="entry name" value="AFLATOXIN B1 ALDEHYDE REDUCTASE"/>
    <property type="match status" value="1"/>
</dbReference>
<keyword evidence="4" id="KW-1185">Reference proteome</keyword>
<keyword evidence="1" id="KW-0560">Oxidoreductase</keyword>
<evidence type="ECO:0000313" key="4">
    <source>
        <dbReference type="Proteomes" id="UP001610335"/>
    </source>
</evidence>
<feature type="domain" description="NADP-dependent oxidoreductase" evidence="2">
    <location>
        <begin position="16"/>
        <end position="306"/>
    </location>
</feature>
<dbReference type="InterPro" id="IPR036812">
    <property type="entry name" value="NAD(P)_OxRdtase_dom_sf"/>
</dbReference>
<dbReference type="InterPro" id="IPR023210">
    <property type="entry name" value="NADP_OxRdtase_dom"/>
</dbReference>
<dbReference type="PANTHER" id="PTHR43625:SF78">
    <property type="entry name" value="PYRIDOXAL REDUCTASE-RELATED"/>
    <property type="match status" value="1"/>
</dbReference>
<reference evidence="3 4" key="1">
    <citation type="submission" date="2024-07" db="EMBL/GenBank/DDBJ databases">
        <title>Section-level genome sequencing and comparative genomics of Aspergillus sections Usti and Cavernicolus.</title>
        <authorList>
            <consortium name="Lawrence Berkeley National Laboratory"/>
            <person name="Nybo J.L."/>
            <person name="Vesth T.C."/>
            <person name="Theobald S."/>
            <person name="Frisvad J.C."/>
            <person name="Larsen T.O."/>
            <person name="Kjaerboelling I."/>
            <person name="Rothschild-Mancinelli K."/>
            <person name="Lyhne E.K."/>
            <person name="Kogle M.E."/>
            <person name="Barry K."/>
            <person name="Clum A."/>
            <person name="Na H."/>
            <person name="Ledsgaard L."/>
            <person name="Lin J."/>
            <person name="Lipzen A."/>
            <person name="Kuo A."/>
            <person name="Riley R."/>
            <person name="Mondo S."/>
            <person name="LaButti K."/>
            <person name="Haridas S."/>
            <person name="Pangalinan J."/>
            <person name="Salamov A.A."/>
            <person name="Simmons B.A."/>
            <person name="Magnuson J.K."/>
            <person name="Chen J."/>
            <person name="Drula E."/>
            <person name="Henrissat B."/>
            <person name="Wiebenga A."/>
            <person name="Lubbers R.J."/>
            <person name="Gomes A.C."/>
            <person name="Makela M.R."/>
            <person name="Stajich J."/>
            <person name="Grigoriev I.V."/>
            <person name="Mortensen U.H."/>
            <person name="De vries R.P."/>
            <person name="Baker S.E."/>
            <person name="Andersen M.R."/>
        </authorList>
    </citation>
    <scope>NUCLEOTIDE SEQUENCE [LARGE SCALE GENOMIC DNA]</scope>
    <source>
        <strain evidence="3 4">CBS 600.67</strain>
    </source>
</reference>
<dbReference type="Pfam" id="PF00248">
    <property type="entry name" value="Aldo_ket_red"/>
    <property type="match status" value="1"/>
</dbReference>
<name>A0ABR4I7R6_9EURO</name>
<accession>A0ABR4I7R6</accession>
<gene>
    <name evidence="3" type="ORF">BDW59DRAFT_148351</name>
</gene>
<dbReference type="EMBL" id="JBFXLS010000049">
    <property type="protein sequence ID" value="KAL2823788.1"/>
    <property type="molecule type" value="Genomic_DNA"/>
</dbReference>
<dbReference type="SUPFAM" id="SSF51430">
    <property type="entry name" value="NAD(P)-linked oxidoreductase"/>
    <property type="match status" value="1"/>
</dbReference>
<sequence length="328" mass="35608">MAQFAPTIVLDKPVGPIGYGLMGFCRPWAPTEYSVAVKVMKTALEQGATFWNGGLHYGTPNANSLHLLKYYFTQHPEDIAKITLSIKGGYNMATQTPDGTPEGIRASVEAALSILDGVKKIDIFECARVDPAVPIETTIETLAALVKEGKIGGIGVSEASAATLRRAHAVHPIAAAEIELSLFTSDPLSNGVLDTCHELGIPLIAYSPLGRGFLTGQFRKYEDLAEKDFRRYLPRFQPDAFDNNIKLVEAVDVIATRKSVTVAQVAIAWVRAQGAIPIPGATTEKRVLENYHDVTLSVGELEEIQRVLDTLPVQGERYGGQHETLLNL</sequence>
<dbReference type="Proteomes" id="UP001610335">
    <property type="component" value="Unassembled WGS sequence"/>
</dbReference>
<evidence type="ECO:0000256" key="1">
    <source>
        <dbReference type="ARBA" id="ARBA00023002"/>
    </source>
</evidence>
<evidence type="ECO:0000259" key="2">
    <source>
        <dbReference type="Pfam" id="PF00248"/>
    </source>
</evidence>
<dbReference type="InterPro" id="IPR050791">
    <property type="entry name" value="Aldo-Keto_reductase"/>
</dbReference>
<organism evidence="3 4">
    <name type="scientific">Aspergillus cavernicola</name>
    <dbReference type="NCBI Taxonomy" id="176166"/>
    <lineage>
        <taxon>Eukaryota</taxon>
        <taxon>Fungi</taxon>
        <taxon>Dikarya</taxon>
        <taxon>Ascomycota</taxon>
        <taxon>Pezizomycotina</taxon>
        <taxon>Eurotiomycetes</taxon>
        <taxon>Eurotiomycetidae</taxon>
        <taxon>Eurotiales</taxon>
        <taxon>Aspergillaceae</taxon>
        <taxon>Aspergillus</taxon>
        <taxon>Aspergillus subgen. Nidulantes</taxon>
    </lineage>
</organism>
<protein>
    <submittedName>
        <fullName evidence="3">NADP-dependent oxidoreductase domain-containing protein</fullName>
    </submittedName>
</protein>
<dbReference type="Gene3D" id="3.20.20.100">
    <property type="entry name" value="NADP-dependent oxidoreductase domain"/>
    <property type="match status" value="1"/>
</dbReference>
<proteinExistence type="predicted"/>
<comment type="caution">
    <text evidence="3">The sequence shown here is derived from an EMBL/GenBank/DDBJ whole genome shotgun (WGS) entry which is preliminary data.</text>
</comment>
<evidence type="ECO:0000313" key="3">
    <source>
        <dbReference type="EMBL" id="KAL2823788.1"/>
    </source>
</evidence>
<dbReference type="CDD" id="cd19077">
    <property type="entry name" value="AKR_AKR8A1-2"/>
    <property type="match status" value="1"/>
</dbReference>